<name>A0A413RKE5_9CELL</name>
<dbReference type="Pfam" id="PF05258">
    <property type="entry name" value="DciA"/>
    <property type="match status" value="1"/>
</dbReference>
<feature type="region of interest" description="Disordered" evidence="1">
    <location>
        <begin position="37"/>
        <end position="66"/>
    </location>
</feature>
<organism evidence="2 3">
    <name type="scientific">Cellulomonas rhizosphaerae</name>
    <dbReference type="NCBI Taxonomy" id="2293719"/>
    <lineage>
        <taxon>Bacteria</taxon>
        <taxon>Bacillati</taxon>
        <taxon>Actinomycetota</taxon>
        <taxon>Actinomycetes</taxon>
        <taxon>Micrococcales</taxon>
        <taxon>Cellulomonadaceae</taxon>
        <taxon>Cellulomonas</taxon>
    </lineage>
</organism>
<keyword evidence="3" id="KW-1185">Reference proteome</keyword>
<evidence type="ECO:0000313" key="3">
    <source>
        <dbReference type="Proteomes" id="UP000283374"/>
    </source>
</evidence>
<dbReference type="Proteomes" id="UP000283374">
    <property type="component" value="Unassembled WGS sequence"/>
</dbReference>
<comment type="caution">
    <text evidence="2">The sequence shown here is derived from an EMBL/GenBank/DDBJ whole genome shotgun (WGS) entry which is preliminary data.</text>
</comment>
<evidence type="ECO:0000313" key="2">
    <source>
        <dbReference type="EMBL" id="RHA39640.1"/>
    </source>
</evidence>
<dbReference type="EMBL" id="QWKP01000203">
    <property type="protein sequence ID" value="RHA39640.1"/>
    <property type="molecule type" value="Genomic_DNA"/>
</dbReference>
<dbReference type="InterPro" id="IPR007922">
    <property type="entry name" value="DciA-like"/>
</dbReference>
<reference evidence="2 3" key="1">
    <citation type="submission" date="2018-08" db="EMBL/GenBank/DDBJ databases">
        <title>Cellulomonas rhizosphaerae sp. nov., a novel actinomycete isolated from soil.</title>
        <authorList>
            <person name="Tian Y."/>
        </authorList>
    </citation>
    <scope>NUCLEOTIDE SEQUENCE [LARGE SCALE GENOMIC DNA]</scope>
    <source>
        <strain evidence="2 3">NEAU-TCZ24</strain>
    </source>
</reference>
<dbReference type="PANTHER" id="PTHR36456">
    <property type="entry name" value="UPF0232 PROTEIN SCO3875"/>
    <property type="match status" value="1"/>
</dbReference>
<dbReference type="PANTHER" id="PTHR36456:SF1">
    <property type="entry name" value="UPF0232 PROTEIN SCO3875"/>
    <property type="match status" value="1"/>
</dbReference>
<sequence>MPPERPAEGAPLRTIVELVPERQVAAAALSRARAAAAKRGIRPGDPVRARRPLETQMSGSAAGGRDPLTLSTTLGAVVGQFGWAAGVTGGTMQARWGQILGEQVAEHATYVSFERGILTMRASSTAWATNLTWSVPAMLRNFAEELGEGAVAEIVVLGPGGPGFGRGPKRVKGRGERDTFG</sequence>
<dbReference type="OrthoDB" id="5516926at2"/>
<accession>A0A413RKE5</accession>
<protein>
    <submittedName>
        <fullName evidence="2">DUF721 domain-containing protein</fullName>
    </submittedName>
</protein>
<dbReference type="AlphaFoldDB" id="A0A413RKE5"/>
<proteinExistence type="predicted"/>
<evidence type="ECO:0000256" key="1">
    <source>
        <dbReference type="SAM" id="MobiDB-lite"/>
    </source>
</evidence>
<gene>
    <name evidence="2" type="ORF">D1825_11565</name>
</gene>